<sequence length="318" mass="35491">MALTAWCFFWLACVGAFHVAALCFRLFAYLLLCLRRPKDLRRRYGAWAVVTGPTSGIGRSISLELARRGLNLVLFGRDAAKLRDISETISSTHCVQTKTVLFDFSHVSTDQGDQAMRRFQEAIQGLEVGLLVNNAAVVKPGALFMHEAAVESLARIIRVNVLALTQVTAAVLPVMVQRGRGTIVNISSGSALALPSFPLYSVYAATKRYVAEFSRSLSVEYKSKGIDVQCQFPFLVETSMISSAVKANFFPVFVPTPESYARAAVRWIGHGSMSVPYVAHTLQWLVTGMVPEFVHDKYRLQQHLQQRTIFRKLRSWKK</sequence>
<proteinExistence type="predicted"/>
<name>A0ACD6AKK3_AVESA</name>
<dbReference type="EnsemblPlants" id="AVESA.00010b.r2.7DG1394990.1">
    <property type="protein sequence ID" value="AVESA.00010b.r2.7DG1394990.1.CDS"/>
    <property type="gene ID" value="AVESA.00010b.r2.7DG1394990"/>
</dbReference>
<reference evidence="1" key="1">
    <citation type="submission" date="2021-05" db="EMBL/GenBank/DDBJ databases">
        <authorList>
            <person name="Scholz U."/>
            <person name="Mascher M."/>
            <person name="Fiebig A."/>
        </authorList>
    </citation>
    <scope>NUCLEOTIDE SEQUENCE [LARGE SCALE GENOMIC DNA]</scope>
</reference>
<accession>A0ACD6AKK3</accession>
<dbReference type="Proteomes" id="UP001732700">
    <property type="component" value="Chromosome 7D"/>
</dbReference>
<keyword evidence="2" id="KW-1185">Reference proteome</keyword>
<organism evidence="1 2">
    <name type="scientific">Avena sativa</name>
    <name type="common">Oat</name>
    <dbReference type="NCBI Taxonomy" id="4498"/>
    <lineage>
        <taxon>Eukaryota</taxon>
        <taxon>Viridiplantae</taxon>
        <taxon>Streptophyta</taxon>
        <taxon>Embryophyta</taxon>
        <taxon>Tracheophyta</taxon>
        <taxon>Spermatophyta</taxon>
        <taxon>Magnoliopsida</taxon>
        <taxon>Liliopsida</taxon>
        <taxon>Poales</taxon>
        <taxon>Poaceae</taxon>
        <taxon>BOP clade</taxon>
        <taxon>Pooideae</taxon>
        <taxon>Poodae</taxon>
        <taxon>Poeae</taxon>
        <taxon>Poeae Chloroplast Group 1 (Aveneae type)</taxon>
        <taxon>Aveninae</taxon>
        <taxon>Avena</taxon>
    </lineage>
</organism>
<evidence type="ECO:0000313" key="1">
    <source>
        <dbReference type="EnsemblPlants" id="AVESA.00010b.r2.7DG1394990.1.CDS"/>
    </source>
</evidence>
<evidence type="ECO:0000313" key="2">
    <source>
        <dbReference type="Proteomes" id="UP001732700"/>
    </source>
</evidence>
<protein>
    <submittedName>
        <fullName evidence="1">Uncharacterized protein</fullName>
    </submittedName>
</protein>
<reference evidence="1" key="2">
    <citation type="submission" date="2025-09" db="UniProtKB">
        <authorList>
            <consortium name="EnsemblPlants"/>
        </authorList>
    </citation>
    <scope>IDENTIFICATION</scope>
</reference>